<name>A0A369B4C5_9BACL</name>
<dbReference type="Proteomes" id="UP000253090">
    <property type="component" value="Unassembled WGS sequence"/>
</dbReference>
<protein>
    <submittedName>
        <fullName evidence="1">Uncharacterized protein</fullName>
    </submittedName>
</protein>
<proteinExistence type="predicted"/>
<dbReference type="AlphaFoldDB" id="A0A369B4C5"/>
<evidence type="ECO:0000313" key="2">
    <source>
        <dbReference type="Proteomes" id="UP000253090"/>
    </source>
</evidence>
<reference evidence="1 2" key="1">
    <citation type="submission" date="2018-07" db="EMBL/GenBank/DDBJ databases">
        <title>Genomic Encyclopedia of Type Strains, Phase III (KMG-III): the genomes of soil and plant-associated and newly described type strains.</title>
        <authorList>
            <person name="Whitman W."/>
        </authorList>
    </citation>
    <scope>NUCLEOTIDE SEQUENCE [LARGE SCALE GENOMIC DNA]</scope>
    <source>
        <strain evidence="1 2">CECT 8333</strain>
    </source>
</reference>
<dbReference type="EMBL" id="QPJW01000015">
    <property type="protein sequence ID" value="RCX15397.1"/>
    <property type="molecule type" value="Genomic_DNA"/>
</dbReference>
<accession>A0A369B4C5</accession>
<sequence length="56" mass="5993">MKLKSSSGAKLTVEERYRYLTSSGIATKDEPAALTGGFLTFTGLTGYDLTGIFNRG</sequence>
<gene>
    <name evidence="1" type="ORF">DFP94_11581</name>
</gene>
<comment type="caution">
    <text evidence="1">The sequence shown here is derived from an EMBL/GenBank/DDBJ whole genome shotgun (WGS) entry which is preliminary data.</text>
</comment>
<organism evidence="1 2">
    <name type="scientific">Fontibacillus phaseoli</name>
    <dbReference type="NCBI Taxonomy" id="1416533"/>
    <lineage>
        <taxon>Bacteria</taxon>
        <taxon>Bacillati</taxon>
        <taxon>Bacillota</taxon>
        <taxon>Bacilli</taxon>
        <taxon>Bacillales</taxon>
        <taxon>Paenibacillaceae</taxon>
        <taxon>Fontibacillus</taxon>
    </lineage>
</organism>
<keyword evidence="2" id="KW-1185">Reference proteome</keyword>
<evidence type="ECO:0000313" key="1">
    <source>
        <dbReference type="EMBL" id="RCX15397.1"/>
    </source>
</evidence>